<protein>
    <recommendedName>
        <fullName evidence="2">CULT domain-containing protein</fullName>
    </recommendedName>
</protein>
<gene>
    <name evidence="3" type="ORF">ACEWY4_011810</name>
</gene>
<feature type="domain" description="CULT" evidence="2">
    <location>
        <begin position="42"/>
        <end position="172"/>
    </location>
</feature>
<evidence type="ECO:0000259" key="2">
    <source>
        <dbReference type="PROSITE" id="PS51788"/>
    </source>
</evidence>
<comment type="caution">
    <text evidence="3">The sequence shown here is derived from an EMBL/GenBank/DDBJ whole genome shotgun (WGS) entry which is preliminary data.</text>
</comment>
<accession>A0ABD1JYP2</accession>
<evidence type="ECO:0000256" key="1">
    <source>
        <dbReference type="SAM" id="SignalP"/>
    </source>
</evidence>
<feature type="chain" id="PRO_5044859416" description="CULT domain-containing protein" evidence="1">
    <location>
        <begin position="36"/>
        <end position="186"/>
    </location>
</feature>
<dbReference type="EMBL" id="JBHFQA010000010">
    <property type="protein sequence ID" value="KAL2092012.1"/>
    <property type="molecule type" value="Genomic_DNA"/>
</dbReference>
<dbReference type="FunFam" id="2.170.150.20:FF:000007">
    <property type="entry name" value="Protein cereblon"/>
    <property type="match status" value="1"/>
</dbReference>
<dbReference type="Gene3D" id="2.170.150.20">
    <property type="entry name" value="Peptide methionine sulfoxide reductase"/>
    <property type="match status" value="1"/>
</dbReference>
<sequence length="186" mass="21186">MAHSCCVLMGVSWWSQFKFILQCVVVLLQTEYTHACGTSGTGDLLLCRSCGHEIAPESDASFVYSRLALSQRNNTVFGKKRVPVQLFENPQGYQFEVLTLKKADVRKHWPAEKHFTWFPGHSWTIATCPRCRAHLGWAFQPSDWPSTVTSQQFEDSQQTFVALIIHRLLREHVASSLLVTPRSFKS</sequence>
<feature type="signal peptide" evidence="1">
    <location>
        <begin position="1"/>
        <end position="35"/>
    </location>
</feature>
<organism evidence="3 4">
    <name type="scientific">Coilia grayii</name>
    <name type="common">Gray's grenadier anchovy</name>
    <dbReference type="NCBI Taxonomy" id="363190"/>
    <lineage>
        <taxon>Eukaryota</taxon>
        <taxon>Metazoa</taxon>
        <taxon>Chordata</taxon>
        <taxon>Craniata</taxon>
        <taxon>Vertebrata</taxon>
        <taxon>Euteleostomi</taxon>
        <taxon>Actinopterygii</taxon>
        <taxon>Neopterygii</taxon>
        <taxon>Teleostei</taxon>
        <taxon>Clupei</taxon>
        <taxon>Clupeiformes</taxon>
        <taxon>Clupeoidei</taxon>
        <taxon>Engraulidae</taxon>
        <taxon>Coilinae</taxon>
        <taxon>Coilia</taxon>
    </lineage>
</organism>
<reference evidence="3 4" key="1">
    <citation type="submission" date="2024-09" db="EMBL/GenBank/DDBJ databases">
        <title>A chromosome-level genome assembly of Gray's grenadier anchovy, Coilia grayii.</title>
        <authorList>
            <person name="Fu Z."/>
        </authorList>
    </citation>
    <scope>NUCLEOTIDE SEQUENCE [LARGE SCALE GENOMIC DNA]</scope>
    <source>
        <strain evidence="3">G4</strain>
        <tissue evidence="3">Muscle</tissue>
    </source>
</reference>
<evidence type="ECO:0000313" key="4">
    <source>
        <dbReference type="Proteomes" id="UP001591681"/>
    </source>
</evidence>
<dbReference type="InterPro" id="IPR034750">
    <property type="entry name" value="CULT"/>
</dbReference>
<keyword evidence="4" id="KW-1185">Reference proteome</keyword>
<evidence type="ECO:0000313" key="3">
    <source>
        <dbReference type="EMBL" id="KAL2092012.1"/>
    </source>
</evidence>
<dbReference type="AlphaFoldDB" id="A0ABD1JYP2"/>
<dbReference type="Proteomes" id="UP001591681">
    <property type="component" value="Unassembled WGS sequence"/>
</dbReference>
<dbReference type="CDD" id="cd15777">
    <property type="entry name" value="CRBN_C_like"/>
    <property type="match status" value="1"/>
</dbReference>
<keyword evidence="1" id="KW-0732">Signal</keyword>
<name>A0ABD1JYP2_9TELE</name>
<dbReference type="PROSITE" id="PS51788">
    <property type="entry name" value="CULT"/>
    <property type="match status" value="1"/>
</dbReference>
<proteinExistence type="predicted"/>